<keyword evidence="3" id="KW-1185">Reference proteome</keyword>
<feature type="compositionally biased region" description="Low complexity" evidence="1">
    <location>
        <begin position="83"/>
        <end position="100"/>
    </location>
</feature>
<feature type="compositionally biased region" description="Polar residues" evidence="1">
    <location>
        <begin position="186"/>
        <end position="202"/>
    </location>
</feature>
<feature type="compositionally biased region" description="Basic residues" evidence="1">
    <location>
        <begin position="152"/>
        <end position="163"/>
    </location>
</feature>
<protein>
    <submittedName>
        <fullName evidence="2">Uncharacterized protein</fullName>
    </submittedName>
</protein>
<gene>
    <name evidence="2" type="ORF">HK097_006828</name>
</gene>
<dbReference type="Proteomes" id="UP001212841">
    <property type="component" value="Unassembled WGS sequence"/>
</dbReference>
<feature type="compositionally biased region" description="Polar residues" evidence="1">
    <location>
        <begin position="1"/>
        <end position="10"/>
    </location>
</feature>
<evidence type="ECO:0000313" key="2">
    <source>
        <dbReference type="EMBL" id="KAJ3024883.1"/>
    </source>
</evidence>
<proteinExistence type="predicted"/>
<dbReference type="EMBL" id="JADGJD010003214">
    <property type="protein sequence ID" value="KAJ3024883.1"/>
    <property type="molecule type" value="Genomic_DNA"/>
</dbReference>
<feature type="region of interest" description="Disordered" evidence="1">
    <location>
        <begin position="1"/>
        <end position="227"/>
    </location>
</feature>
<accession>A0AAD5S145</accession>
<reference evidence="2" key="1">
    <citation type="submission" date="2020-05" db="EMBL/GenBank/DDBJ databases">
        <title>Phylogenomic resolution of chytrid fungi.</title>
        <authorList>
            <person name="Stajich J.E."/>
            <person name="Amses K."/>
            <person name="Simmons R."/>
            <person name="Seto K."/>
            <person name="Myers J."/>
            <person name="Bonds A."/>
            <person name="Quandt C.A."/>
            <person name="Barry K."/>
            <person name="Liu P."/>
            <person name="Grigoriev I."/>
            <person name="Longcore J.E."/>
            <person name="James T.Y."/>
        </authorList>
    </citation>
    <scope>NUCLEOTIDE SEQUENCE</scope>
    <source>
        <strain evidence="2">JEL0318</strain>
    </source>
</reference>
<organism evidence="2 3">
    <name type="scientific">Rhizophlyctis rosea</name>
    <dbReference type="NCBI Taxonomy" id="64517"/>
    <lineage>
        <taxon>Eukaryota</taxon>
        <taxon>Fungi</taxon>
        <taxon>Fungi incertae sedis</taxon>
        <taxon>Chytridiomycota</taxon>
        <taxon>Chytridiomycota incertae sedis</taxon>
        <taxon>Chytridiomycetes</taxon>
        <taxon>Rhizophlyctidales</taxon>
        <taxon>Rhizophlyctidaceae</taxon>
        <taxon>Rhizophlyctis</taxon>
    </lineage>
</organism>
<evidence type="ECO:0000313" key="3">
    <source>
        <dbReference type="Proteomes" id="UP001212841"/>
    </source>
</evidence>
<feature type="compositionally biased region" description="Basic and acidic residues" evidence="1">
    <location>
        <begin position="110"/>
        <end position="124"/>
    </location>
</feature>
<comment type="caution">
    <text evidence="2">The sequence shown here is derived from an EMBL/GenBank/DDBJ whole genome shotgun (WGS) entry which is preliminary data.</text>
</comment>
<dbReference type="AlphaFoldDB" id="A0AAD5S145"/>
<name>A0AAD5S145_9FUNG</name>
<sequence>MKVETATPSDQRPLFRNPASEAGSESEGGRAPTPSRSLQQQDERPNMQRAMQWVRRDLVDGSGRQLTPASSHRHHHHQGGQESGSETSESEGSGSGSRTSSESEEGEGGEGQRHAGRQRERRESGTTSSSGSGTDSESDEGNVGRGTPSSHVRSHHHQNHHRTPTMQQQQQQPQYEGYLTEMRRVLQNNQARPTSPNHPSQTPSKKSPPKNSHITTSSSAAASTLPPSQQDLLARAIERNQWLEERNAELERKCREFGDILRAQNEVVMGLRGEVRGYEE</sequence>
<evidence type="ECO:0000256" key="1">
    <source>
        <dbReference type="SAM" id="MobiDB-lite"/>
    </source>
</evidence>
<feature type="compositionally biased region" description="Low complexity" evidence="1">
    <location>
        <begin position="125"/>
        <end position="135"/>
    </location>
</feature>
<feature type="non-terminal residue" evidence="2">
    <location>
        <position position="280"/>
    </location>
</feature>
<feature type="compositionally biased region" description="Low complexity" evidence="1">
    <location>
        <begin position="203"/>
        <end position="224"/>
    </location>
</feature>